<evidence type="ECO:0000313" key="4">
    <source>
        <dbReference type="Proteomes" id="UP000646308"/>
    </source>
</evidence>
<keyword evidence="3" id="KW-1185">Reference proteome</keyword>
<dbReference type="PANTHER" id="PTHR42830">
    <property type="entry name" value="OSMOTICALLY INDUCIBLE FAMILY PROTEIN"/>
    <property type="match status" value="1"/>
</dbReference>
<dbReference type="InterPro" id="IPR015946">
    <property type="entry name" value="KH_dom-like_a/b"/>
</dbReference>
<dbReference type="Gene3D" id="3.30.300.20">
    <property type="match status" value="1"/>
</dbReference>
<dbReference type="OrthoDB" id="2242871at2"/>
<evidence type="ECO:0000313" key="2">
    <source>
        <dbReference type="EMBL" id="OTW31074.1"/>
    </source>
</evidence>
<protein>
    <submittedName>
        <fullName evidence="1">Peroxiredoxin</fullName>
    </submittedName>
</protein>
<dbReference type="InterPro" id="IPR036102">
    <property type="entry name" value="OsmC/Ohrsf"/>
</dbReference>
<reference evidence="2 3" key="1">
    <citation type="submission" date="2017-04" db="EMBL/GenBank/DDBJ databases">
        <title>Staphylococcus agnetis, a potential pathogen in the broiler production.</title>
        <authorList>
            <person name="Poulsen L."/>
        </authorList>
    </citation>
    <scope>NUCLEOTIDE SEQUENCE [LARGE SCALE GENOMIC DNA]</scope>
    <source>
        <strain evidence="2 3">723_310714_2_2_spleen</strain>
    </source>
</reference>
<proteinExistence type="predicted"/>
<dbReference type="Pfam" id="PF02566">
    <property type="entry name" value="OsmC"/>
    <property type="match status" value="1"/>
</dbReference>
<sequence length="148" mass="16228">MTQHAFKVHLKWRSGKDHVGQLEGDVIHAPFSIPNALGGVGVGTNPDELLISAAGSCFTLSLAATLERARIDVIALDVNSVGTASYKNHKFSMENITHNVNIYVQNVETKDQLNQRLERLIHIADRNCMVSNSIRGNVAIHIHPSIII</sequence>
<dbReference type="RefSeq" id="WP_060551250.1">
    <property type="nucleotide sequence ID" value="NZ_CP009623.1"/>
</dbReference>
<dbReference type="KEGG" id="sagq:EP23_04390"/>
<dbReference type="PANTHER" id="PTHR42830:SF2">
    <property type="entry name" value="OSMC_OHR FAMILY PROTEIN"/>
    <property type="match status" value="1"/>
</dbReference>
<dbReference type="GeneID" id="57691817"/>
<dbReference type="InterPro" id="IPR003718">
    <property type="entry name" value="OsmC/Ohr_fam"/>
</dbReference>
<comment type="caution">
    <text evidence="1">The sequence shown here is derived from an EMBL/GenBank/DDBJ whole genome shotgun (WGS) entry which is preliminary data.</text>
</comment>
<gene>
    <name evidence="2" type="ORF">B9M88_06345</name>
    <name evidence="1" type="ORF">GLV84_11775</name>
</gene>
<accession>A0A2T4MJI6</accession>
<evidence type="ECO:0000313" key="3">
    <source>
        <dbReference type="Proteomes" id="UP000195208"/>
    </source>
</evidence>
<name>A0A2T4MJI6_9STAP</name>
<organism evidence="1 4">
    <name type="scientific">Staphylococcus agnetis</name>
    <dbReference type="NCBI Taxonomy" id="985762"/>
    <lineage>
        <taxon>Bacteria</taxon>
        <taxon>Bacillati</taxon>
        <taxon>Bacillota</taxon>
        <taxon>Bacilli</taxon>
        <taxon>Bacillales</taxon>
        <taxon>Staphylococcaceae</taxon>
        <taxon>Staphylococcus</taxon>
    </lineage>
</organism>
<dbReference type="Proteomes" id="UP000646308">
    <property type="component" value="Unassembled WGS sequence"/>
</dbReference>
<dbReference type="AlphaFoldDB" id="A0A2T4MJI6"/>
<reference evidence="1" key="2">
    <citation type="submission" date="2019-11" db="EMBL/GenBank/DDBJ databases">
        <title>Whole genome comparisons of Staphylococcus agnetis isolates from cattle and chickens.</title>
        <authorList>
            <person name="Rhoads D."/>
            <person name="Shwani A."/>
            <person name="Adkins P."/>
            <person name="Calcutt M."/>
            <person name="Middleton J."/>
        </authorList>
    </citation>
    <scope>NUCLEOTIDE SEQUENCE</scope>
    <source>
        <strain evidence="1">1387</strain>
    </source>
</reference>
<evidence type="ECO:0000313" key="1">
    <source>
        <dbReference type="EMBL" id="NJI03508.1"/>
    </source>
</evidence>
<dbReference type="EMBL" id="WMFL01000085">
    <property type="protein sequence ID" value="NJI03508.1"/>
    <property type="molecule type" value="Genomic_DNA"/>
</dbReference>
<dbReference type="SUPFAM" id="SSF82784">
    <property type="entry name" value="OsmC-like"/>
    <property type="match status" value="1"/>
</dbReference>
<dbReference type="Proteomes" id="UP000195208">
    <property type="component" value="Unassembled WGS sequence"/>
</dbReference>
<dbReference type="EMBL" id="NEFX01000012">
    <property type="protein sequence ID" value="OTW31074.1"/>
    <property type="molecule type" value="Genomic_DNA"/>
</dbReference>
<dbReference type="InterPro" id="IPR052707">
    <property type="entry name" value="OsmC_Ohr_Peroxiredoxin"/>
</dbReference>